<sequence length="211" mass="23087">MHRLAIAAGYRIVRALAGTYRYRFETASRSPAAPCYILAIWHRNLFAGILAQTGRSHVVMVSRSGDGDAVTTLCTRLGHHVARGSSMNNGVDKGGRAAKDEMIDMLQQGLPGALTVDGPRGPACVVKPGIIEMARITGLPIVPYVPLAARNWRFRSWDGFCLPKPFSRIDIRYGAQMHVPRDTPFEAFAGYQQRIADELDALERSHDVAAG</sequence>
<dbReference type="Pfam" id="PF04028">
    <property type="entry name" value="DUF374"/>
    <property type="match status" value="1"/>
</dbReference>
<feature type="domain" description="DUF374" evidence="1">
    <location>
        <begin position="53"/>
        <end position="123"/>
    </location>
</feature>
<reference evidence="2 3" key="1">
    <citation type="submission" date="2018-04" db="EMBL/GenBank/DDBJ databases">
        <title>Genomic Encyclopedia of Type Strains, Phase IV (KMG-IV): sequencing the most valuable type-strain genomes for metagenomic binning, comparative biology and taxonomic classification.</title>
        <authorList>
            <person name="Goeker M."/>
        </authorList>
    </citation>
    <scope>NUCLEOTIDE SEQUENCE [LARGE SCALE GENOMIC DNA]</scope>
    <source>
        <strain evidence="2 3">DSM 104150</strain>
    </source>
</reference>
<proteinExistence type="predicted"/>
<dbReference type="AlphaFoldDB" id="A0A318EMS0"/>
<dbReference type="CDD" id="cd07983">
    <property type="entry name" value="LPLAT_DUF374-like"/>
    <property type="match status" value="1"/>
</dbReference>
<accession>A0A318EMS0</accession>
<dbReference type="InterPro" id="IPR007172">
    <property type="entry name" value="DUF374"/>
</dbReference>
<protein>
    <recommendedName>
        <fullName evidence="1">DUF374 domain-containing protein</fullName>
    </recommendedName>
</protein>
<name>A0A318EMS0_9GAMM</name>
<dbReference type="EMBL" id="QICN01000002">
    <property type="protein sequence ID" value="PXV70510.1"/>
    <property type="molecule type" value="Genomic_DNA"/>
</dbReference>
<organism evidence="2 3">
    <name type="scientific">Sinimarinibacterium flocculans</name>
    <dbReference type="NCBI Taxonomy" id="985250"/>
    <lineage>
        <taxon>Bacteria</taxon>
        <taxon>Pseudomonadati</taxon>
        <taxon>Pseudomonadota</taxon>
        <taxon>Gammaproteobacteria</taxon>
        <taxon>Nevskiales</taxon>
        <taxon>Nevskiaceae</taxon>
        <taxon>Sinimarinibacterium</taxon>
    </lineage>
</organism>
<evidence type="ECO:0000259" key="1">
    <source>
        <dbReference type="Pfam" id="PF04028"/>
    </source>
</evidence>
<gene>
    <name evidence="2" type="ORF">C8D93_102369</name>
</gene>
<comment type="caution">
    <text evidence="2">The sequence shown here is derived from an EMBL/GenBank/DDBJ whole genome shotgun (WGS) entry which is preliminary data.</text>
</comment>
<evidence type="ECO:0000313" key="3">
    <source>
        <dbReference type="Proteomes" id="UP000248330"/>
    </source>
</evidence>
<keyword evidence="3" id="KW-1185">Reference proteome</keyword>
<evidence type="ECO:0000313" key="2">
    <source>
        <dbReference type="EMBL" id="PXV70510.1"/>
    </source>
</evidence>
<dbReference type="Proteomes" id="UP000248330">
    <property type="component" value="Unassembled WGS sequence"/>
</dbReference>